<dbReference type="InterPro" id="IPR005225">
    <property type="entry name" value="Small_GTP-bd"/>
</dbReference>
<dbReference type="GO" id="GO:0005525">
    <property type="term" value="F:GTP binding"/>
    <property type="evidence" value="ECO:0007669"/>
    <property type="project" value="UniProtKB-KW"/>
</dbReference>
<dbReference type="VEuPathDB" id="AmoebaDB:EIN_339500"/>
<evidence type="ECO:0000256" key="1">
    <source>
        <dbReference type="ARBA" id="ARBA00010142"/>
    </source>
</evidence>
<evidence type="ECO:0000313" key="4">
    <source>
        <dbReference type="EMBL" id="ELP90259.1"/>
    </source>
</evidence>
<dbReference type="GO" id="GO:0003924">
    <property type="term" value="F:GTPase activity"/>
    <property type="evidence" value="ECO:0007669"/>
    <property type="project" value="InterPro"/>
</dbReference>
<name>A0A0A1U7E5_ENTIV</name>
<dbReference type="PROSITE" id="PS51421">
    <property type="entry name" value="RAS"/>
    <property type="match status" value="1"/>
</dbReference>
<evidence type="ECO:0000256" key="3">
    <source>
        <dbReference type="ARBA" id="ARBA00023134"/>
    </source>
</evidence>
<evidence type="ECO:0000256" key="2">
    <source>
        <dbReference type="ARBA" id="ARBA00022741"/>
    </source>
</evidence>
<dbReference type="PRINTS" id="PR00449">
    <property type="entry name" value="RASTRNSFRMNG"/>
</dbReference>
<dbReference type="PROSITE" id="PS51419">
    <property type="entry name" value="RAB"/>
    <property type="match status" value="1"/>
</dbReference>
<accession>A0A0A1U7E5</accession>
<dbReference type="SMART" id="SM00175">
    <property type="entry name" value="RAB"/>
    <property type="match status" value="1"/>
</dbReference>
<dbReference type="EMBL" id="KB206501">
    <property type="protein sequence ID" value="ELP90259.1"/>
    <property type="molecule type" value="Genomic_DNA"/>
</dbReference>
<keyword evidence="2" id="KW-0547">Nucleotide-binding</keyword>
<dbReference type="NCBIfam" id="TIGR00231">
    <property type="entry name" value="small_GTP"/>
    <property type="match status" value="1"/>
</dbReference>
<comment type="similarity">
    <text evidence="1">Belongs to the small GTPase superfamily. Rho family.</text>
</comment>
<dbReference type="InterPro" id="IPR027417">
    <property type="entry name" value="P-loop_NTPase"/>
</dbReference>
<dbReference type="Proteomes" id="UP000014680">
    <property type="component" value="Unassembled WGS sequence"/>
</dbReference>
<dbReference type="InterPro" id="IPR001806">
    <property type="entry name" value="Small_GTPase"/>
</dbReference>
<dbReference type="PANTHER" id="PTHR24070">
    <property type="entry name" value="RAS, DI-RAS, AND RHEB FAMILY MEMBERS OF SMALL GTPASE SUPERFAMILY"/>
    <property type="match status" value="1"/>
</dbReference>
<keyword evidence="5" id="KW-1185">Reference proteome</keyword>
<dbReference type="KEGG" id="eiv:EIN_339500"/>
<dbReference type="GO" id="GO:0016020">
    <property type="term" value="C:membrane"/>
    <property type="evidence" value="ECO:0007669"/>
    <property type="project" value="InterPro"/>
</dbReference>
<dbReference type="SUPFAM" id="SSF52540">
    <property type="entry name" value="P-loop containing nucleoside triphosphate hydrolases"/>
    <property type="match status" value="1"/>
</dbReference>
<dbReference type="SMART" id="SM00174">
    <property type="entry name" value="RHO"/>
    <property type="match status" value="1"/>
</dbReference>
<dbReference type="SMART" id="SM00173">
    <property type="entry name" value="RAS"/>
    <property type="match status" value="1"/>
</dbReference>
<keyword evidence="3" id="KW-0342">GTP-binding</keyword>
<dbReference type="Pfam" id="PF00071">
    <property type="entry name" value="Ras"/>
    <property type="match status" value="1"/>
</dbReference>
<protein>
    <submittedName>
        <fullName evidence="4">Uncharacterized protein</fullName>
    </submittedName>
</protein>
<dbReference type="AlphaFoldDB" id="A0A0A1U7E5"/>
<organism evidence="4 5">
    <name type="scientific">Entamoeba invadens IP1</name>
    <dbReference type="NCBI Taxonomy" id="370355"/>
    <lineage>
        <taxon>Eukaryota</taxon>
        <taxon>Amoebozoa</taxon>
        <taxon>Evosea</taxon>
        <taxon>Archamoebae</taxon>
        <taxon>Mastigamoebida</taxon>
        <taxon>Entamoebidae</taxon>
        <taxon>Entamoeba</taxon>
    </lineage>
</organism>
<reference evidence="4 5" key="1">
    <citation type="submission" date="2012-10" db="EMBL/GenBank/DDBJ databases">
        <authorList>
            <person name="Zafar N."/>
            <person name="Inman J."/>
            <person name="Hall N."/>
            <person name="Lorenzi H."/>
            <person name="Caler E."/>
        </authorList>
    </citation>
    <scope>NUCLEOTIDE SEQUENCE [LARGE SCALE GENOMIC DNA]</scope>
    <source>
        <strain evidence="4 5">IP1</strain>
    </source>
</reference>
<evidence type="ECO:0000313" key="5">
    <source>
        <dbReference type="Proteomes" id="UP000014680"/>
    </source>
</evidence>
<dbReference type="InterPro" id="IPR020849">
    <property type="entry name" value="Small_GTPase_Ras-type"/>
</dbReference>
<gene>
    <name evidence="4" type="ORF">EIN_339500</name>
</gene>
<dbReference type="Gene3D" id="3.40.50.300">
    <property type="entry name" value="P-loop containing nucleotide triphosphate hydrolases"/>
    <property type="match status" value="1"/>
</dbReference>
<proteinExistence type="inferred from homology"/>
<dbReference type="OrthoDB" id="10250547at2759"/>
<dbReference type="GeneID" id="14889237"/>
<sequence>MDLKVVMLGKDGSGKTSLITQFVGLPKPTFPNNVPFEDFYRKTVSIGGNSINFDIFDSFSIEESSLLRDQYIKCGSCFIIIYSIDSLKSFEVAKTSREYIYKTKEIESNKHLSVVLCGNKCDLEMQRKVSYKEGQQIAEKWNATFFESSVYQNINTDDIFMEVAKNYKENKQHITKNNEIKSNCFVFFKLVKNNFKSNKMGFSFNFILFEYRPPKNNHTAR</sequence>
<dbReference type="GO" id="GO:0007165">
    <property type="term" value="P:signal transduction"/>
    <property type="evidence" value="ECO:0007669"/>
    <property type="project" value="InterPro"/>
</dbReference>
<dbReference type="RefSeq" id="XP_004257030.1">
    <property type="nucleotide sequence ID" value="XM_004256982.1"/>
</dbReference>